<feature type="domain" description="DUF4329" evidence="4">
    <location>
        <begin position="506"/>
        <end position="618"/>
    </location>
</feature>
<evidence type="ECO:0000313" key="6">
    <source>
        <dbReference type="Proteomes" id="UP001199659"/>
    </source>
</evidence>
<keyword evidence="6" id="KW-1185">Reference proteome</keyword>
<evidence type="ECO:0000256" key="1">
    <source>
        <dbReference type="ARBA" id="ARBA00009455"/>
    </source>
</evidence>
<dbReference type="EMBL" id="CP087880">
    <property type="protein sequence ID" value="UGS39953.1"/>
    <property type="molecule type" value="Genomic_DNA"/>
</dbReference>
<dbReference type="Gene3D" id="2.180.10.10">
    <property type="entry name" value="RHS repeat-associated core"/>
    <property type="match status" value="1"/>
</dbReference>
<dbReference type="PRINTS" id="PR00394">
    <property type="entry name" value="RHSPROTEIN"/>
</dbReference>
<dbReference type="InterPro" id="IPR050708">
    <property type="entry name" value="T6SS_VgrG/RHS"/>
</dbReference>
<evidence type="ECO:0000259" key="3">
    <source>
        <dbReference type="Pfam" id="PF03527"/>
    </source>
</evidence>
<evidence type="ECO:0000259" key="4">
    <source>
        <dbReference type="Pfam" id="PF14220"/>
    </source>
</evidence>
<comment type="similarity">
    <text evidence="1">Belongs to the RHS family.</text>
</comment>
<dbReference type="InterPro" id="IPR022385">
    <property type="entry name" value="Rhs_assc_core"/>
</dbReference>
<feature type="domain" description="RHS protein conserved region" evidence="3">
    <location>
        <begin position="370"/>
        <end position="406"/>
    </location>
</feature>
<reference evidence="5 6" key="1">
    <citation type="journal article" date="2022" name="Int. J. Syst. Evol. Microbiol.">
        <title>Pseudocitrobacter corydidari sp. nov., isolated from the Asian emerald cockroach Corydidarum magnifica.</title>
        <authorList>
            <person name="Guzman J."/>
            <person name="Poehlein A."/>
            <person name="Glaeser S.P."/>
            <person name="Schwengers O."/>
            <person name="Blom J."/>
            <person name="Hollensteiner J."/>
            <person name="Kampfer P."/>
            <person name="Vilcinskas A."/>
        </authorList>
    </citation>
    <scope>NUCLEOTIDE SEQUENCE [LARGE SCALE GENOMIC DNA]</scope>
    <source>
        <strain evidence="5">G163CM</strain>
    </source>
</reference>
<accession>A0ABY3S1L2</accession>
<dbReference type="InterPro" id="IPR001826">
    <property type="entry name" value="RHS"/>
</dbReference>
<dbReference type="NCBIfam" id="TIGR03696">
    <property type="entry name" value="Rhs_assc_core"/>
    <property type="match status" value="1"/>
</dbReference>
<feature type="compositionally biased region" description="Basic and acidic residues" evidence="2">
    <location>
        <begin position="578"/>
        <end position="594"/>
    </location>
</feature>
<feature type="region of interest" description="Disordered" evidence="2">
    <location>
        <begin position="571"/>
        <end position="606"/>
    </location>
</feature>
<gene>
    <name evidence="5" type="primary">rhsD_1</name>
    <name evidence="5" type="ORF">G163CM_06380</name>
</gene>
<proteinExistence type="inferred from homology"/>
<dbReference type="Pfam" id="PF14220">
    <property type="entry name" value="DUF4329"/>
    <property type="match status" value="1"/>
</dbReference>
<dbReference type="PANTHER" id="PTHR32305:SF15">
    <property type="entry name" value="PROTEIN RHSA-RELATED"/>
    <property type="match status" value="1"/>
</dbReference>
<dbReference type="InterPro" id="IPR025479">
    <property type="entry name" value="DUF4329"/>
</dbReference>
<dbReference type="Pfam" id="PF03527">
    <property type="entry name" value="RHS"/>
    <property type="match status" value="1"/>
</dbReference>
<evidence type="ECO:0000313" key="5">
    <source>
        <dbReference type="EMBL" id="UGS39953.1"/>
    </source>
</evidence>
<organism evidence="5 6">
    <name type="scientific">Pseudocitrobacter corydidari</name>
    <dbReference type="NCBI Taxonomy" id="2891570"/>
    <lineage>
        <taxon>Bacteria</taxon>
        <taxon>Pseudomonadati</taxon>
        <taxon>Pseudomonadota</taxon>
        <taxon>Gammaproteobacteria</taxon>
        <taxon>Enterobacterales</taxon>
        <taxon>Enterobacteriaceae</taxon>
        <taxon>Pseudocitrobacter</taxon>
    </lineage>
</organism>
<protein>
    <submittedName>
        <fullName evidence="5">Protein RhsD</fullName>
    </submittedName>
</protein>
<dbReference type="PANTHER" id="PTHR32305">
    <property type="match status" value="1"/>
</dbReference>
<evidence type="ECO:0000256" key="2">
    <source>
        <dbReference type="SAM" id="MobiDB-lite"/>
    </source>
</evidence>
<name>A0ABY3S1L2_9ENTR</name>
<sequence>MLEGLANRQEPDSLPPVEWLTYGSGYLAGMKLGGTPLLEYTRDRLHRETVRSFGNNAYELSSTYNPAGQLQSQRLNSLVYDRDYSRNDNGDLVRISGPRQTREYGYSVTGRLASVRTTTSDLDICIPYATDPAGNRLPDPELHPDSTLTVWPDNRIAEDAHYVYRYDEYGRLTEKTGRIPEGVIRMYDERTHHYHYDSQHRLVFYTRIQHGEPLVESRYLYDPLGRRTGKRVWRRERDLTGWMSLPRKPEVTWYGWDGDRLTTVQTDTTRIQTVYQPGSFTPLIRIETENGELQKTRRRSLAEKLQQEGSEDGHGVVFPAELVRLLDRLEEEIRTDRVSHESRQWLAQCGLTAERLAAQIEPVYLPERKIHLYHCDHRGLPLALISEDGNTVWRGEYDEWGNQLNEENPHHLFQPYRLPGQQHDEESGLYYNRNRYYDPLLGRYISQDPIGLTGGWNLYAYPLNPVIKIDPLGLSAWDDAKSGACHEGVCRLFSVVVGPDKFDSLDEAAFEALKKINGHSICQGVEHAGLVCKDKNNKYFYTPPNKGDVSESYPFKSPCPKETEAVSIYHTHGSDSNGHYKDEEFSPDDKELSRRKGIPNYLGTPKGIFQKVDPNGNQSINKPGLPSQCLIHANGEIY</sequence>
<dbReference type="Proteomes" id="UP001199659">
    <property type="component" value="Chromosome"/>
</dbReference>